<evidence type="ECO:0008006" key="4">
    <source>
        <dbReference type="Google" id="ProtNLM"/>
    </source>
</evidence>
<proteinExistence type="predicted"/>
<gene>
    <name evidence="2" type="ORF">NCTC10172_00468</name>
</gene>
<evidence type="ECO:0000313" key="2">
    <source>
        <dbReference type="EMBL" id="VEU82457.1"/>
    </source>
</evidence>
<sequence>MKSKILIYILSGALGLTVMVGAFFILKQTIGVELESSIELSTDGVTEKEMSIVGLDLIPGTSKEYVINLLADDASSYDISLDFKKKGVDSLKEYIHVRVTVGDVTVNKTLAELFEKGLNFVDANADKIYITYLMPESVGNEAQGKEISFNIKLTVVKWYKKGID</sequence>
<keyword evidence="1" id="KW-0812">Transmembrane</keyword>
<accession>A0A449BJG0</accession>
<keyword evidence="3" id="KW-1185">Reference proteome</keyword>
<organism evidence="2 3">
    <name type="scientific">Acholeplasma hippikon</name>
    <dbReference type="NCBI Taxonomy" id="264636"/>
    <lineage>
        <taxon>Bacteria</taxon>
        <taxon>Bacillati</taxon>
        <taxon>Mycoplasmatota</taxon>
        <taxon>Mollicutes</taxon>
        <taxon>Acholeplasmatales</taxon>
        <taxon>Acholeplasmataceae</taxon>
        <taxon>Acholeplasma</taxon>
    </lineage>
</organism>
<name>A0A449BJG0_9MOLU</name>
<keyword evidence="1" id="KW-0472">Membrane</keyword>
<dbReference type="EMBL" id="LR215050">
    <property type="protein sequence ID" value="VEU82457.1"/>
    <property type="molecule type" value="Genomic_DNA"/>
</dbReference>
<evidence type="ECO:0000256" key="1">
    <source>
        <dbReference type="SAM" id="Phobius"/>
    </source>
</evidence>
<feature type="transmembrane region" description="Helical" evidence="1">
    <location>
        <begin position="6"/>
        <end position="26"/>
    </location>
</feature>
<dbReference type="AlphaFoldDB" id="A0A449BJG0"/>
<dbReference type="KEGG" id="ahk:NCTC10172_00468"/>
<dbReference type="Proteomes" id="UP000290909">
    <property type="component" value="Chromosome"/>
</dbReference>
<protein>
    <recommendedName>
        <fullName evidence="4">Camelysin metallo-endopeptidase</fullName>
    </recommendedName>
</protein>
<reference evidence="2 3" key="1">
    <citation type="submission" date="2019-01" db="EMBL/GenBank/DDBJ databases">
        <authorList>
            <consortium name="Pathogen Informatics"/>
        </authorList>
    </citation>
    <scope>NUCLEOTIDE SEQUENCE [LARGE SCALE GENOMIC DNA]</scope>
    <source>
        <strain evidence="2 3">NCTC10172</strain>
    </source>
</reference>
<dbReference type="STRING" id="1408416.GCA_000702765_00022"/>
<keyword evidence="1" id="KW-1133">Transmembrane helix</keyword>
<evidence type="ECO:0000313" key="3">
    <source>
        <dbReference type="Proteomes" id="UP000290909"/>
    </source>
</evidence>